<dbReference type="OrthoDB" id="6022531at2759"/>
<keyword evidence="11 15" id="KW-0675">Receptor</keyword>
<dbReference type="GeneID" id="118419776"/>
<name>A0A9J7LGA2_BRAFL</name>
<dbReference type="PROSITE" id="PS01209">
    <property type="entry name" value="LDLRA_1"/>
    <property type="match status" value="1"/>
</dbReference>
<evidence type="ECO:0000256" key="12">
    <source>
        <dbReference type="ARBA" id="ARBA00023180"/>
    </source>
</evidence>
<dbReference type="InterPro" id="IPR023415">
    <property type="entry name" value="LDLR_class-A_CS"/>
</dbReference>
<dbReference type="SUPFAM" id="SSF52058">
    <property type="entry name" value="L domain-like"/>
    <property type="match status" value="1"/>
</dbReference>
<dbReference type="PROSITE" id="PS51450">
    <property type="entry name" value="LRR"/>
    <property type="match status" value="1"/>
</dbReference>
<dbReference type="FunFam" id="1.20.1070.10:FF:000023">
    <property type="entry name" value="Relaxin family peptide receptor 1"/>
    <property type="match status" value="1"/>
</dbReference>
<feature type="disulfide bond" evidence="14">
    <location>
        <begin position="49"/>
        <end position="64"/>
    </location>
</feature>
<keyword evidence="7 17" id="KW-1133">Transmembrane helix</keyword>
<organism evidence="20 21">
    <name type="scientific">Branchiostoma floridae</name>
    <name type="common">Florida lancelet</name>
    <name type="synonym">Amphioxus</name>
    <dbReference type="NCBI Taxonomy" id="7739"/>
    <lineage>
        <taxon>Eukaryota</taxon>
        <taxon>Metazoa</taxon>
        <taxon>Chordata</taxon>
        <taxon>Cephalochordata</taxon>
        <taxon>Leptocardii</taxon>
        <taxon>Amphioxiformes</taxon>
        <taxon>Branchiostomatidae</taxon>
        <taxon>Branchiostoma</taxon>
    </lineage>
</organism>
<evidence type="ECO:0000256" key="6">
    <source>
        <dbReference type="ARBA" id="ARBA00022737"/>
    </source>
</evidence>
<dbReference type="InterPro" id="IPR003591">
    <property type="entry name" value="Leu-rich_rpt_typical-subtyp"/>
</dbReference>
<comment type="caution">
    <text evidence="14">Lacks conserved residue(s) required for the propagation of feature annotation.</text>
</comment>
<dbReference type="FunFam" id="3.80.10.10:FF:000434">
    <property type="entry name" value="Relaxin family peptide receptor 1"/>
    <property type="match status" value="1"/>
</dbReference>
<dbReference type="InterPro" id="IPR036055">
    <property type="entry name" value="LDL_receptor-like_sf"/>
</dbReference>
<feature type="transmembrane region" description="Helical" evidence="17">
    <location>
        <begin position="555"/>
        <end position="574"/>
    </location>
</feature>
<evidence type="ECO:0000259" key="19">
    <source>
        <dbReference type="PROSITE" id="PS50262"/>
    </source>
</evidence>
<dbReference type="Pfam" id="PF00001">
    <property type="entry name" value="7tm_1"/>
    <property type="match status" value="1"/>
</dbReference>
<dbReference type="OMA" id="HAQGWMG"/>
<keyword evidence="20" id="KW-1185">Reference proteome</keyword>
<dbReference type="Gene3D" id="1.20.1070.10">
    <property type="entry name" value="Rhodopsin 7-helix transmembrane proteins"/>
    <property type="match status" value="1"/>
</dbReference>
<dbReference type="InterPro" id="IPR001611">
    <property type="entry name" value="Leu-rich_rpt"/>
</dbReference>
<accession>A0A9J7LGA2</accession>
<evidence type="ECO:0000256" key="1">
    <source>
        <dbReference type="ARBA" id="ARBA00004651"/>
    </source>
</evidence>
<comment type="similarity">
    <text evidence="15">Belongs to the G-protein coupled receptor 1 family.</text>
</comment>
<feature type="transmembrane region" description="Helical" evidence="17">
    <location>
        <begin position="652"/>
        <end position="677"/>
    </location>
</feature>
<evidence type="ECO:0000256" key="11">
    <source>
        <dbReference type="ARBA" id="ARBA00023170"/>
    </source>
</evidence>
<evidence type="ECO:0000256" key="2">
    <source>
        <dbReference type="ARBA" id="ARBA00022475"/>
    </source>
</evidence>
<dbReference type="SMART" id="SM00192">
    <property type="entry name" value="LDLa"/>
    <property type="match status" value="1"/>
</dbReference>
<reference evidence="21" key="3">
    <citation type="submission" date="2025-08" db="UniProtKB">
        <authorList>
            <consortium name="RefSeq"/>
        </authorList>
    </citation>
    <scope>IDENTIFICATION</scope>
</reference>
<evidence type="ECO:0000256" key="4">
    <source>
        <dbReference type="ARBA" id="ARBA00022692"/>
    </source>
</evidence>
<evidence type="ECO:0000313" key="20">
    <source>
        <dbReference type="Proteomes" id="UP000001554"/>
    </source>
</evidence>
<dbReference type="FunFam" id="3.80.10.10:FF:001438">
    <property type="entry name" value="Uncharacterized protein"/>
    <property type="match status" value="1"/>
</dbReference>
<feature type="region of interest" description="Disordered" evidence="16">
    <location>
        <begin position="746"/>
        <end position="820"/>
    </location>
</feature>
<keyword evidence="5 18" id="KW-0732">Signal</keyword>
<evidence type="ECO:0000256" key="10">
    <source>
        <dbReference type="ARBA" id="ARBA00023157"/>
    </source>
</evidence>
<keyword evidence="2" id="KW-1003">Cell membrane</keyword>
<dbReference type="GO" id="GO:0008528">
    <property type="term" value="F:G protein-coupled peptide receptor activity"/>
    <property type="evidence" value="ECO:0000318"/>
    <property type="project" value="GO_Central"/>
</dbReference>
<feature type="signal peptide" evidence="18">
    <location>
        <begin position="1"/>
        <end position="20"/>
    </location>
</feature>
<dbReference type="SMART" id="SM00369">
    <property type="entry name" value="LRR_TYP"/>
    <property type="match status" value="9"/>
</dbReference>
<dbReference type="InterPro" id="IPR008112">
    <property type="entry name" value="Relaxin_rcpt"/>
</dbReference>
<feature type="compositionally biased region" description="Low complexity" evidence="16">
    <location>
        <begin position="752"/>
        <end position="786"/>
    </location>
</feature>
<dbReference type="InterPro" id="IPR017452">
    <property type="entry name" value="GPCR_Rhodpsn_7TM"/>
</dbReference>
<dbReference type="CDD" id="cd15137">
    <property type="entry name" value="7tmA_Relaxin_R"/>
    <property type="match status" value="1"/>
</dbReference>
<dbReference type="PRINTS" id="PR01739">
    <property type="entry name" value="RELAXINR"/>
</dbReference>
<keyword evidence="8 15" id="KW-0297">G-protein coupled receptor</keyword>
<keyword evidence="9 17" id="KW-0472">Membrane</keyword>
<evidence type="ECO:0000256" key="15">
    <source>
        <dbReference type="RuleBase" id="RU000688"/>
    </source>
</evidence>
<dbReference type="AlphaFoldDB" id="A0A9J7LGA2"/>
<keyword evidence="10 14" id="KW-1015">Disulfide bond</keyword>
<dbReference type="GO" id="GO:0009755">
    <property type="term" value="P:hormone-mediated signaling pathway"/>
    <property type="evidence" value="ECO:0000318"/>
    <property type="project" value="GO_Central"/>
</dbReference>
<evidence type="ECO:0000256" key="8">
    <source>
        <dbReference type="ARBA" id="ARBA00023040"/>
    </source>
</evidence>
<dbReference type="PROSITE" id="PS00237">
    <property type="entry name" value="G_PROTEIN_RECEP_F1_1"/>
    <property type="match status" value="1"/>
</dbReference>
<evidence type="ECO:0000256" key="9">
    <source>
        <dbReference type="ARBA" id="ARBA00023136"/>
    </source>
</evidence>
<reference evidence="20" key="2">
    <citation type="journal article" date="2020" name="Nat. Ecol. Evol.">
        <title>Deeply conserved synteny resolves early events in vertebrate evolution.</title>
        <authorList>
            <person name="Simakov O."/>
            <person name="Marletaz F."/>
            <person name="Yue J.X."/>
            <person name="O'Connell B."/>
            <person name="Jenkins J."/>
            <person name="Brandt A."/>
            <person name="Calef R."/>
            <person name="Tung C.H."/>
            <person name="Huang T.K."/>
            <person name="Schmutz J."/>
            <person name="Satoh N."/>
            <person name="Yu J.K."/>
            <person name="Putnam N.H."/>
            <person name="Green R.E."/>
            <person name="Rokhsar D.S."/>
        </authorList>
    </citation>
    <scope>NUCLEOTIDE SEQUENCE [LARGE SCALE GENOMIC DNA]</scope>
    <source>
        <strain evidence="20">S238N-H82</strain>
    </source>
</reference>
<dbReference type="Pfam" id="PF00057">
    <property type="entry name" value="Ldl_recept_a"/>
    <property type="match status" value="1"/>
</dbReference>
<gene>
    <name evidence="21" type="primary">LOC118419776</name>
</gene>
<dbReference type="GO" id="GO:0005886">
    <property type="term" value="C:plasma membrane"/>
    <property type="evidence" value="ECO:0000318"/>
    <property type="project" value="GO_Central"/>
</dbReference>
<keyword evidence="3" id="KW-0433">Leucine-rich repeat</keyword>
<dbReference type="Gene3D" id="3.80.10.10">
    <property type="entry name" value="Ribonuclease Inhibitor"/>
    <property type="match status" value="2"/>
</dbReference>
<dbReference type="InterPro" id="IPR032675">
    <property type="entry name" value="LRR_dom_sf"/>
</dbReference>
<feature type="domain" description="G-protein coupled receptors family 1 profile" evidence="19">
    <location>
        <begin position="448"/>
        <end position="709"/>
    </location>
</feature>
<keyword evidence="6" id="KW-0677">Repeat</keyword>
<dbReference type="RefSeq" id="XP_035682258.1">
    <property type="nucleotide sequence ID" value="XM_035826365.1"/>
</dbReference>
<dbReference type="Proteomes" id="UP000001554">
    <property type="component" value="Chromosome 7"/>
</dbReference>
<feature type="chain" id="PRO_5039887382" evidence="18">
    <location>
        <begin position="21"/>
        <end position="820"/>
    </location>
</feature>
<dbReference type="PANTHER" id="PTHR24372:SF80">
    <property type="entry name" value="FI21465P1-RELATED"/>
    <property type="match status" value="1"/>
</dbReference>
<dbReference type="KEGG" id="bfo:118419776"/>
<keyword evidence="12" id="KW-0325">Glycoprotein</keyword>
<dbReference type="PROSITE" id="PS50068">
    <property type="entry name" value="LDLRA_2"/>
    <property type="match status" value="1"/>
</dbReference>
<keyword evidence="13 15" id="KW-0807">Transducer</keyword>
<evidence type="ECO:0000313" key="21">
    <source>
        <dbReference type="RefSeq" id="XP_035682258.1"/>
    </source>
</evidence>
<evidence type="ECO:0000256" key="16">
    <source>
        <dbReference type="SAM" id="MobiDB-lite"/>
    </source>
</evidence>
<reference evidence="21" key="1">
    <citation type="journal article" date="2016" name="Genome Biol. Evol.">
        <title>Conserved non-coding elements in the most distant genera of cephalochordates: the Goldilocks principle.</title>
        <authorList>
            <person name="Yue J.X."/>
            <person name="Kozmikova I."/>
            <person name="Ono H."/>
            <person name="Nossa C.W."/>
            <person name="Kozmik Z."/>
            <person name="Putnam N.H."/>
            <person name="Yu J.K."/>
            <person name="Holland L.Z."/>
        </authorList>
    </citation>
    <scope>NUCLEOTIDE SEQUENCE</scope>
</reference>
<keyword evidence="4 15" id="KW-0812">Transmembrane</keyword>
<dbReference type="SUPFAM" id="SSF81321">
    <property type="entry name" value="Family A G protein-coupled receptor-like"/>
    <property type="match status" value="1"/>
</dbReference>
<sequence>MMMVLPIILIATWMTSATTGQPSPSPSPCPLGEFPCGNLSLCLPQRLHCNGRDDCGNNADEERCGDNNGWADDFDAFHATRIREGNSRESDSCTLMSVPALCTCEKKTRVTCNNTGLYNIPADISINVTRLKIDNENIKTLQNDSFMRYINLESLNLPRNQIQLIEPTAFRGLRNLAKLNLQENRIRSFHVDTFAELHKLARLFLSHNEIETLMPGTFRNLHELQWLYLEDNKLTTIHPGTFSGLGNVHWLGLMGNRLQTLDGGGICHDAPSIRWLELRENSLSSLTSGTFDGCDSITVLSLGNNKISTIEPHAFDCLSQLSDLDLSANNISTFPPKPFVKLKMLDNLNISLNPLQSMDEDVFEGLDRIKSLAIVDVGVAGKDFSTAMFDNTTNLDHVYFSKFRYCNFALHVRHCEPNSDGISSLEHLLARGVLRVCVWVIAVLTCTGNTCVMIGRSLMKHENKVHSLFIKNLCASDLVMGVYLIIIGTKDVVYRGIYNRHALEWKESFGCQFTGFLAMLSSEVSVLLLTYMSVERFLCVVFPYRDRRPNVRQAAVVLIAIWLTGFFLAFSPLIGHGLGYFDSFYGNNGVCFPLHLHQPYLRGWEYSAFIFLGVNFTSLLIILSAYTGMFISIQRTRRSIASSFTTFGDMSFATRFFFIVLTDSLVWIPITALKFLAKNLRTTALSGSMYAWIVIFILPINSAINPILYSLTTRTFSGVLCSFVKKIHLKRFRASTNRPLVLRQQVKRSSDSDTSAGTTCTTASALNSTPNRTPSSSTVNGTTSVGLGKNCTLDSVPERNSSEDGGWESIKTNGDDVFEP</sequence>
<evidence type="ECO:0000256" key="18">
    <source>
        <dbReference type="SAM" id="SignalP"/>
    </source>
</evidence>
<dbReference type="Pfam" id="PF13855">
    <property type="entry name" value="LRR_8"/>
    <property type="match status" value="2"/>
</dbReference>
<feature type="transmembrane region" description="Helical" evidence="17">
    <location>
        <begin position="473"/>
        <end position="493"/>
    </location>
</feature>
<dbReference type="InterPro" id="IPR002172">
    <property type="entry name" value="LDrepeatLR_classA_rpt"/>
</dbReference>
<dbReference type="Gene3D" id="4.10.400.10">
    <property type="entry name" value="Low-density Lipoprotein Receptor"/>
    <property type="match status" value="1"/>
</dbReference>
<dbReference type="InterPro" id="IPR000276">
    <property type="entry name" value="GPCR_Rhodpsn"/>
</dbReference>
<evidence type="ECO:0000256" key="14">
    <source>
        <dbReference type="PROSITE-ProRule" id="PRU00124"/>
    </source>
</evidence>
<dbReference type="PROSITE" id="PS50262">
    <property type="entry name" value="G_PROTEIN_RECEP_F1_2"/>
    <property type="match status" value="1"/>
</dbReference>
<evidence type="ECO:0000256" key="17">
    <source>
        <dbReference type="SAM" id="Phobius"/>
    </source>
</evidence>
<evidence type="ECO:0000256" key="7">
    <source>
        <dbReference type="ARBA" id="ARBA00022989"/>
    </source>
</evidence>
<dbReference type="GO" id="GO:0007189">
    <property type="term" value="P:adenylate cyclase-activating G protein-coupled receptor signaling pathway"/>
    <property type="evidence" value="ECO:0000318"/>
    <property type="project" value="GO_Central"/>
</dbReference>
<feature type="transmembrane region" description="Helical" evidence="17">
    <location>
        <begin position="606"/>
        <end position="631"/>
    </location>
</feature>
<protein>
    <submittedName>
        <fullName evidence="21">Relaxin receptor 1-like</fullName>
    </submittedName>
</protein>
<comment type="subcellular location">
    <subcellularLocation>
        <location evidence="1">Cell membrane</location>
        <topology evidence="1">Multi-pass membrane protein</topology>
    </subcellularLocation>
</comment>
<feature type="transmembrane region" description="Helical" evidence="17">
    <location>
        <begin position="432"/>
        <end position="452"/>
    </location>
</feature>
<evidence type="ECO:0000256" key="13">
    <source>
        <dbReference type="ARBA" id="ARBA00023224"/>
    </source>
</evidence>
<feature type="transmembrane region" description="Helical" evidence="17">
    <location>
        <begin position="689"/>
        <end position="708"/>
    </location>
</feature>
<dbReference type="PRINTS" id="PR00237">
    <property type="entry name" value="GPCRRHODOPSN"/>
</dbReference>
<dbReference type="PANTHER" id="PTHR24372">
    <property type="entry name" value="GLYCOPROTEIN HORMONE RECEPTOR"/>
    <property type="match status" value="1"/>
</dbReference>
<evidence type="ECO:0000256" key="3">
    <source>
        <dbReference type="ARBA" id="ARBA00022614"/>
    </source>
</evidence>
<proteinExistence type="inferred from homology"/>
<dbReference type="CDD" id="cd00112">
    <property type="entry name" value="LDLa"/>
    <property type="match status" value="1"/>
</dbReference>
<evidence type="ECO:0000256" key="5">
    <source>
        <dbReference type="ARBA" id="ARBA00022729"/>
    </source>
</evidence>
<dbReference type="FunFam" id="4.10.400.10:FF:000014">
    <property type="entry name" value="Relaxin family peptide receptor 1"/>
    <property type="match status" value="1"/>
</dbReference>
<dbReference type="SUPFAM" id="SSF57424">
    <property type="entry name" value="LDL receptor-like module"/>
    <property type="match status" value="1"/>
</dbReference>
<feature type="transmembrane region" description="Helical" evidence="17">
    <location>
        <begin position="513"/>
        <end position="534"/>
    </location>
</feature>